<organism evidence="3">
    <name type="scientific">Escherichia coli</name>
    <dbReference type="NCBI Taxonomy" id="562"/>
    <lineage>
        <taxon>Bacteria</taxon>
        <taxon>Pseudomonadati</taxon>
        <taxon>Pseudomonadota</taxon>
        <taxon>Gammaproteobacteria</taxon>
        <taxon>Enterobacterales</taxon>
        <taxon>Enterobacteriaceae</taxon>
        <taxon>Escherichia</taxon>
    </lineage>
</organism>
<evidence type="ECO:0000256" key="1">
    <source>
        <dbReference type="SAM" id="SignalP"/>
    </source>
</evidence>
<reference evidence="4" key="3">
    <citation type="submission" date="2017-03" db="EMBL/GenBank/DDBJ databases">
        <authorList>
            <consortium name="Pathogen Informatics"/>
        </authorList>
    </citation>
    <scope>NUCLEOTIDE SEQUENCE [LARGE SCALE GENOMIC DNA]</scope>
    <source>
        <strain evidence="4">K12 J53</strain>
        <plasmid evidence="4">R6K</plasmid>
    </source>
</reference>
<reference evidence="3" key="1">
    <citation type="thesis" date="1998" institute="Universidad de Cantabria" country="Departamento de Biologia Molecular">
        <authorList>
            <person name="Nunez B."/>
        </authorList>
    </citation>
    <scope>NUCLEOTIDE SEQUENCE</scope>
    <source>
        <plasmid evidence="3">IncX plasmid R6K</plasmid>
    </source>
</reference>
<dbReference type="AlphaFoldDB" id="Q9EUF4"/>
<geneLocation type="plasmid" evidence="3">
    <name>IncX plasmid R6K</name>
</geneLocation>
<proteinExistence type="predicted"/>
<protein>
    <submittedName>
        <fullName evidence="2 3">PilX7</fullName>
    </submittedName>
    <submittedName>
        <fullName evidence="5">Putative conjugal protein pilx7</fullName>
    </submittedName>
    <submittedName>
        <fullName evidence="4">TivB7 conjugation transfer protein related to VirB7 superfamily</fullName>
    </submittedName>
</protein>
<evidence type="ECO:0000313" key="2">
    <source>
        <dbReference type="EMBL" id="AHI13579.1"/>
    </source>
</evidence>
<sequence length="42" mass="4405">MKIIIAVIVTLCLVGCQAAHQLPQVSGKSEPVNSAEVMRNGV</sequence>
<name>Q9EUF4_ECOLX</name>
<dbReference type="EMBL" id="KF738053">
    <property type="protein sequence ID" value="AHI13579.1"/>
    <property type="molecule type" value="Genomic_DNA"/>
</dbReference>
<geneLocation type="plasmid" evidence="2">
    <name>pEBG1</name>
</geneLocation>
<dbReference type="EMBL" id="LT827129">
    <property type="protein sequence ID" value="SLM22304.1"/>
    <property type="molecule type" value="Genomic_DNA"/>
</dbReference>
<evidence type="ECO:0000313" key="5">
    <source>
        <dbReference type="EMBL" id="SPE04530.1"/>
    </source>
</evidence>
<reference evidence="2" key="2">
    <citation type="journal article" date="2014" name="PLoS ONE">
        <title>Dissemination of the Transmissible Quinolone-Resistance Gene qnrS1 by IncX Plasmids in Nigeria.</title>
        <authorList>
            <person name="Sumrall E.T."/>
            <person name="Gallo E.B."/>
            <person name="Aboderin A.O."/>
            <person name="Lamikanra A."/>
            <person name="Okeke I.N."/>
        </authorList>
    </citation>
    <scope>NUCLEOTIDE SEQUENCE</scope>
    <source>
        <strain evidence="2">09/22a</strain>
        <plasmid evidence="2">pEBG1</plasmid>
    </source>
</reference>
<dbReference type="EMBL" id="LT985317">
    <property type="protein sequence ID" value="SPE04530.1"/>
    <property type="molecule type" value="Genomic_DNA"/>
</dbReference>
<dbReference type="RefSeq" id="WP_032072893.1">
    <property type="nucleotide sequence ID" value="NZ_JAGHKK010000014.1"/>
</dbReference>
<geneLocation type="plasmid" evidence="5">
    <name>RCS81_p</name>
</geneLocation>
<dbReference type="EMBL" id="AJ006342">
    <property type="protein sequence ID" value="CAC20145.1"/>
    <property type="molecule type" value="Genomic_DNA"/>
</dbReference>
<gene>
    <name evidence="3" type="primary">pilx7</name>
    <name evidence="5" type="synonym">pilX7</name>
    <name evidence="4" type="synonym">tivB7</name>
    <name evidence="4" type="ORF">R6K_0012A</name>
    <name evidence="5" type="ORF">RCS81_PCDS24885D</name>
</gene>
<evidence type="ECO:0000313" key="3">
    <source>
        <dbReference type="EMBL" id="CAC20145.1"/>
    </source>
</evidence>
<keyword evidence="1" id="KW-0732">Signal</keyword>
<accession>Q9EUF4</accession>
<geneLocation type="plasmid" evidence="4">
    <name>R6K</name>
</geneLocation>
<evidence type="ECO:0000313" key="4">
    <source>
        <dbReference type="EMBL" id="SLM22304.1"/>
    </source>
</evidence>
<reference evidence="5" key="4">
    <citation type="submission" date="2018-02" db="EMBL/GenBank/DDBJ databases">
        <authorList>
            <person name="Cohen D.B."/>
            <person name="Kent A.D."/>
        </authorList>
    </citation>
    <scope>NUCLEOTIDE SEQUENCE</scope>
    <source>
        <strain evidence="5">ECOR 19</strain>
        <plasmid evidence="5">RCS81_p</plasmid>
    </source>
</reference>
<feature type="signal peptide" evidence="1">
    <location>
        <begin position="1"/>
        <end position="18"/>
    </location>
</feature>
<feature type="chain" id="PRO_5015099722" evidence="1">
    <location>
        <begin position="19"/>
        <end position="42"/>
    </location>
</feature>
<keyword evidence="3" id="KW-0614">Plasmid</keyword>